<dbReference type="PANTHER" id="PTHR34378">
    <property type="entry name" value="GLUTAMATE--CYSTEINE LIGASE, CHLOROPLASTIC"/>
    <property type="match status" value="1"/>
</dbReference>
<evidence type="ECO:0000256" key="2">
    <source>
        <dbReference type="ARBA" id="ARBA00010253"/>
    </source>
</evidence>
<comment type="caution">
    <text evidence="11">The sequence shown here is derived from an EMBL/GenBank/DDBJ whole genome shotgun (WGS) entry which is preliminary data.</text>
</comment>
<keyword evidence="7 10" id="KW-0067">ATP-binding</keyword>
<keyword evidence="13" id="KW-1185">Reference proteome</keyword>
<dbReference type="NCBIfam" id="TIGR01436">
    <property type="entry name" value="glu_cys_lig_pln"/>
    <property type="match status" value="1"/>
</dbReference>
<evidence type="ECO:0000256" key="5">
    <source>
        <dbReference type="ARBA" id="ARBA00022684"/>
    </source>
</evidence>
<dbReference type="Proteomes" id="UP000278036">
    <property type="component" value="Unassembled WGS sequence"/>
</dbReference>
<reference evidence="11 14" key="1">
    <citation type="submission" date="2018-09" db="EMBL/GenBank/DDBJ databases">
        <title>Roseomonas sp. nov., isolated from feces of Tibetan antelopes in the Qinghai-Tibet plateau, China.</title>
        <authorList>
            <person name="Tian Z."/>
        </authorList>
    </citation>
    <scope>NUCLEOTIDE SEQUENCE [LARGE SCALE GENOMIC DNA]</scope>
    <source>
        <strain evidence="12 13">Z23</strain>
        <strain evidence="11 14">Z24</strain>
    </source>
</reference>
<evidence type="ECO:0000313" key="12">
    <source>
        <dbReference type="EMBL" id="RMI27228.1"/>
    </source>
</evidence>
<dbReference type="GO" id="GO:0005524">
    <property type="term" value="F:ATP binding"/>
    <property type="evidence" value="ECO:0007669"/>
    <property type="project" value="UniProtKB-UniRule"/>
</dbReference>
<evidence type="ECO:0000256" key="1">
    <source>
        <dbReference type="ARBA" id="ARBA00005006"/>
    </source>
</evidence>
<dbReference type="EMBL" id="RFLX01000001">
    <property type="protein sequence ID" value="RMI27228.1"/>
    <property type="molecule type" value="Genomic_DNA"/>
</dbReference>
<organism evidence="11 14">
    <name type="scientific">Teichococcus wenyumeiae</name>
    <dbReference type="NCBI Taxonomy" id="2478470"/>
    <lineage>
        <taxon>Bacteria</taxon>
        <taxon>Pseudomonadati</taxon>
        <taxon>Pseudomonadota</taxon>
        <taxon>Alphaproteobacteria</taxon>
        <taxon>Acetobacterales</taxon>
        <taxon>Roseomonadaceae</taxon>
        <taxon>Roseomonas</taxon>
    </lineage>
</organism>
<keyword evidence="5" id="KW-0317">Glutathione biosynthesis</keyword>
<comment type="pathway">
    <text evidence="1">Sulfur metabolism; glutathione biosynthesis; glutathione from L-cysteine and L-glutamate: step 1/2.</text>
</comment>
<dbReference type="RefSeq" id="WP_120640756.1">
    <property type="nucleotide sequence ID" value="NZ_RAQU01000251.1"/>
</dbReference>
<comment type="catalytic activity">
    <reaction evidence="10">
        <text>L-cysteine + L-glutamate + ATP = gamma-L-glutamyl-L-cysteine + ADP + phosphate + H(+)</text>
        <dbReference type="Rhea" id="RHEA:13285"/>
        <dbReference type="ChEBI" id="CHEBI:15378"/>
        <dbReference type="ChEBI" id="CHEBI:29985"/>
        <dbReference type="ChEBI" id="CHEBI:30616"/>
        <dbReference type="ChEBI" id="CHEBI:35235"/>
        <dbReference type="ChEBI" id="CHEBI:43474"/>
        <dbReference type="ChEBI" id="CHEBI:58173"/>
        <dbReference type="ChEBI" id="CHEBI:456216"/>
        <dbReference type="EC" id="6.3.2.2"/>
    </reaction>
</comment>
<dbReference type="InterPro" id="IPR011556">
    <property type="entry name" value="Glut_cys_lig_pln_type"/>
</dbReference>
<keyword evidence="6 10" id="KW-0547">Nucleotide-binding</keyword>
<dbReference type="InterPro" id="IPR014746">
    <property type="entry name" value="Gln_synth/guanido_kin_cat_dom"/>
</dbReference>
<comment type="function">
    <text evidence="10">Catalyzes the synthesis of gamma-glutamylcysteine (gamma-GC).</text>
</comment>
<dbReference type="EC" id="6.3.2.2" evidence="10"/>
<dbReference type="InterPro" id="IPR006336">
    <property type="entry name" value="GCS2"/>
</dbReference>
<dbReference type="GO" id="GO:0006750">
    <property type="term" value="P:glutathione biosynthetic process"/>
    <property type="evidence" value="ECO:0007669"/>
    <property type="project" value="UniProtKB-UniRule"/>
</dbReference>
<dbReference type="Proteomes" id="UP000274097">
    <property type="component" value="Unassembled WGS sequence"/>
</dbReference>
<dbReference type="Pfam" id="PF04107">
    <property type="entry name" value="GCS2"/>
    <property type="match status" value="1"/>
</dbReference>
<evidence type="ECO:0000313" key="14">
    <source>
        <dbReference type="Proteomes" id="UP000278036"/>
    </source>
</evidence>
<evidence type="ECO:0000256" key="6">
    <source>
        <dbReference type="ARBA" id="ARBA00022741"/>
    </source>
</evidence>
<dbReference type="GO" id="GO:0004357">
    <property type="term" value="F:glutamate-cysteine ligase activity"/>
    <property type="evidence" value="ECO:0007669"/>
    <property type="project" value="UniProtKB-UniRule"/>
</dbReference>
<dbReference type="Gene3D" id="3.30.590.20">
    <property type="match status" value="1"/>
</dbReference>
<dbReference type="OrthoDB" id="9780152at2"/>
<gene>
    <name evidence="11" type="ORF">D6Z83_24350</name>
    <name evidence="12" type="ORF">EBE87_02340</name>
</gene>
<evidence type="ECO:0000313" key="13">
    <source>
        <dbReference type="Proteomes" id="UP000274097"/>
    </source>
</evidence>
<evidence type="ECO:0000256" key="4">
    <source>
        <dbReference type="ARBA" id="ARBA00022598"/>
    </source>
</evidence>
<comment type="similarity">
    <text evidence="2">Belongs to the carboxylate-amine ligase family. Glutamate--cysteine ligase type 2 subfamily.</text>
</comment>
<evidence type="ECO:0000256" key="3">
    <source>
        <dbReference type="ARBA" id="ARBA00011153"/>
    </source>
</evidence>
<protein>
    <recommendedName>
        <fullName evidence="10">Glutamate--cysteine ligase</fullName>
        <ecNumber evidence="10">6.3.2.2</ecNumber>
    </recommendedName>
</protein>
<dbReference type="PANTHER" id="PTHR34378:SF1">
    <property type="entry name" value="GLUTAMATE--CYSTEINE LIGASE, CHLOROPLASTIC"/>
    <property type="match status" value="1"/>
</dbReference>
<dbReference type="InterPro" id="IPR035434">
    <property type="entry name" value="GCL_bact_plant"/>
</dbReference>
<dbReference type="AlphaFoldDB" id="A0A3A9JD50"/>
<keyword evidence="9" id="KW-1015">Disulfide bond</keyword>
<evidence type="ECO:0000256" key="8">
    <source>
        <dbReference type="ARBA" id="ARBA00022946"/>
    </source>
</evidence>
<dbReference type="SUPFAM" id="SSF55931">
    <property type="entry name" value="Glutamine synthetase/guanido kinase"/>
    <property type="match status" value="1"/>
</dbReference>
<evidence type="ECO:0000313" key="11">
    <source>
        <dbReference type="EMBL" id="RKK01556.1"/>
    </source>
</evidence>
<accession>A0A3A9JD50</accession>
<evidence type="ECO:0000256" key="10">
    <source>
        <dbReference type="PIRNR" id="PIRNR017901"/>
    </source>
</evidence>
<dbReference type="PIRSF" id="PIRSF017901">
    <property type="entry name" value="GCL"/>
    <property type="match status" value="1"/>
</dbReference>
<dbReference type="InParanoid" id="A0A3A9JD50"/>
<name>A0A3A9JD50_9PROT</name>
<comment type="similarity">
    <text evidence="10">Belongs to the glutamate--cysteine ligase type 2 family. EgtA subfamily.</text>
</comment>
<proteinExistence type="inferred from homology"/>
<keyword evidence="8" id="KW-0809">Transit peptide</keyword>
<keyword evidence="4 10" id="KW-0436">Ligase</keyword>
<comment type="subunit">
    <text evidence="3">Homodimer or monomer when oxidized or reduced, respectively.</text>
</comment>
<evidence type="ECO:0000256" key="9">
    <source>
        <dbReference type="ARBA" id="ARBA00023157"/>
    </source>
</evidence>
<evidence type="ECO:0000256" key="7">
    <source>
        <dbReference type="ARBA" id="ARBA00022840"/>
    </source>
</evidence>
<dbReference type="EMBL" id="RAQU01000251">
    <property type="protein sequence ID" value="RKK01556.1"/>
    <property type="molecule type" value="Genomic_DNA"/>
</dbReference>
<sequence length="453" mass="49706">MSNPGEADLTPITSLRQLAEWFAKGSKPASQWGIGTEHEKFGFYHSDLSPPPYAPGAERAGGIRALLEGLQAKGWEPILDNGNPIGLTRGKASISLEPGGQFELSGAPLADLHAGWDELKNHLDETRDVAGPLGMGFAPLGFHPLAKREEMPWMPKGRYAIMRNYMPRVGSMGLDMMLRTCTVQVNLDFGDEADMVEKLRVSLALQPIATALFANSPFAEGKPNGLRTLRGRVWTETDPDRTGIPAVVFEQGFGFERFVQHVLDVPMYFIMREGRWIDCAGASFRRFMAEGLPGHPGVEATMGDWADHVTTVFTDVRLKRFLEMRGADAGSPEMLHALPAFWTGLLYNDAAQKAAANLVRDWPVAEIQALRVAVPERALETPFRGRTVREVAADAVAIARDGLRARGLGEEVYLAPLEEIVASGETQADRWLRLCREEWGGDVSRIFKAAAAA</sequence>